<dbReference type="RefSeq" id="WP_013301019.1">
    <property type="nucleotide sequence ID" value="NC_014414.1"/>
</dbReference>
<evidence type="ECO:0000256" key="8">
    <source>
        <dbReference type="ARBA" id="ARBA00079653"/>
    </source>
</evidence>
<dbReference type="KEGG" id="pbr:PB2503_09964"/>
<dbReference type="CDD" id="cd03445">
    <property type="entry name" value="Thioesterase_II_repeat2"/>
    <property type="match status" value="1"/>
</dbReference>
<dbReference type="GO" id="GO:0009062">
    <property type="term" value="P:fatty acid catabolic process"/>
    <property type="evidence" value="ECO:0007669"/>
    <property type="project" value="TreeGrafter"/>
</dbReference>
<evidence type="ECO:0000259" key="9">
    <source>
        <dbReference type="Pfam" id="PF02551"/>
    </source>
</evidence>
<dbReference type="CDD" id="cd03444">
    <property type="entry name" value="Thioesterase_II_repeat1"/>
    <property type="match status" value="1"/>
</dbReference>
<dbReference type="InterPro" id="IPR049449">
    <property type="entry name" value="TesB_ACOT8-like_N"/>
</dbReference>
<comment type="similarity">
    <text evidence="1">Belongs to the C/M/P thioester hydrolase family.</text>
</comment>
<dbReference type="eggNOG" id="COG1946">
    <property type="taxonomic scope" value="Bacteria"/>
</dbReference>
<dbReference type="EC" id="3.1.2.20" evidence="5"/>
<dbReference type="STRING" id="314260.PB2503_09964"/>
<dbReference type="GO" id="GO:0047617">
    <property type="term" value="F:fatty acyl-CoA hydrolase activity"/>
    <property type="evidence" value="ECO:0007669"/>
    <property type="project" value="UniProtKB-EC"/>
</dbReference>
<keyword evidence="4" id="KW-0443">Lipid metabolism</keyword>
<name>E0TEF9_PARBH</name>
<organism evidence="11 12">
    <name type="scientific">Parvularcula bermudensis (strain ATCC BAA-594 / HTCC2503 / KCTC 12087)</name>
    <dbReference type="NCBI Taxonomy" id="314260"/>
    <lineage>
        <taxon>Bacteria</taxon>
        <taxon>Pseudomonadati</taxon>
        <taxon>Pseudomonadota</taxon>
        <taxon>Alphaproteobacteria</taxon>
        <taxon>Parvularculales</taxon>
        <taxon>Parvularculaceae</taxon>
        <taxon>Parvularcula</taxon>
    </lineage>
</organism>
<reference evidence="11 12" key="2">
    <citation type="journal article" date="2011" name="J. Bacteriol.">
        <title>Complete genome sequence of strain HTCC2503T of Parvularcula bermudensis, the type species of the order "Parvularculales" in the class Alphaproteobacteria.</title>
        <authorList>
            <person name="Oh H.M."/>
            <person name="Kang I."/>
            <person name="Vergin K.L."/>
            <person name="Kang D."/>
            <person name="Rhee K.H."/>
            <person name="Giovannoni S.J."/>
            <person name="Cho J.C."/>
        </authorList>
    </citation>
    <scope>NUCLEOTIDE SEQUENCE [LARGE SCALE GENOMIC DNA]</scope>
    <source>
        <strain evidence="12">ATCC BAA-594 / HTCC2503 / KCTC 12087</strain>
    </source>
</reference>
<dbReference type="InterPro" id="IPR029069">
    <property type="entry name" value="HotDog_dom_sf"/>
</dbReference>
<dbReference type="EMBL" id="CP002156">
    <property type="protein sequence ID" value="ADM10045.1"/>
    <property type="molecule type" value="Genomic_DNA"/>
</dbReference>
<reference evidence="12" key="1">
    <citation type="submission" date="2010-08" db="EMBL/GenBank/DDBJ databases">
        <title>Genome sequence of Parvularcula bermudensis HTCC2503.</title>
        <authorList>
            <person name="Kang D.-M."/>
            <person name="Oh H.-M."/>
            <person name="Cho J.-C."/>
        </authorList>
    </citation>
    <scope>NUCLEOTIDE SEQUENCE [LARGE SCALE GENOMIC DNA]</scope>
    <source>
        <strain evidence="12">ATCC BAA-594 / HTCC2503 / KCTC 12087</strain>
    </source>
</reference>
<keyword evidence="12" id="KW-1185">Reference proteome</keyword>
<feature type="domain" description="Acyl-CoA thioesterase 2 C-terminal" evidence="9">
    <location>
        <begin position="179"/>
        <end position="286"/>
    </location>
</feature>
<sequence length="298" mass="33545">MSVSHEDITDRLISVLDLETIDRDLYRGPVYPGAKNRVFGGQVLGQAVIAASRSVVEEKKIHSLHAYFMRAGNATKPIIYQVERDFDGRSFATRRVIAIQGGEPILNMAASFAVEEEGMHHAAPMPEEPKPDELINDHALAEEKDGHWPPLIIDLLRKPRPFEIRRVSPRDDIVPTEAPPQMSLWLRSWGPLPEDSQILHRGFLAYVSDIGLMGTAMRPHAVRYTSPGMVAASLDHAMYFHEDVDVTQWLLYTCEAPWAGHSRGLNRGRFYTQDGKLVAETTQEGLMRLRTQQKDQAS</sequence>
<proteinExistence type="inferred from homology"/>
<dbReference type="InterPro" id="IPR042171">
    <property type="entry name" value="Acyl-CoA_hotdog"/>
</dbReference>
<evidence type="ECO:0000256" key="3">
    <source>
        <dbReference type="ARBA" id="ARBA00022801"/>
    </source>
</evidence>
<comment type="subunit">
    <text evidence="2">Homotetramer.</text>
</comment>
<dbReference type="PANTHER" id="PTHR11066">
    <property type="entry name" value="ACYL-COA THIOESTERASE"/>
    <property type="match status" value="1"/>
</dbReference>
<dbReference type="SUPFAM" id="SSF54637">
    <property type="entry name" value="Thioesterase/thiol ester dehydrase-isomerase"/>
    <property type="match status" value="2"/>
</dbReference>
<dbReference type="GO" id="GO:0006637">
    <property type="term" value="P:acyl-CoA metabolic process"/>
    <property type="evidence" value="ECO:0007669"/>
    <property type="project" value="InterPro"/>
</dbReference>
<dbReference type="HOGENOM" id="CLU_032690_0_0_5"/>
<evidence type="ECO:0000256" key="1">
    <source>
        <dbReference type="ARBA" id="ARBA00006538"/>
    </source>
</evidence>
<accession>E0TEF9</accession>
<evidence type="ECO:0000313" key="12">
    <source>
        <dbReference type="Proteomes" id="UP000001302"/>
    </source>
</evidence>
<dbReference type="GO" id="GO:0005829">
    <property type="term" value="C:cytosol"/>
    <property type="evidence" value="ECO:0007669"/>
    <property type="project" value="TreeGrafter"/>
</dbReference>
<evidence type="ECO:0000256" key="6">
    <source>
        <dbReference type="ARBA" id="ARBA00050943"/>
    </source>
</evidence>
<evidence type="ECO:0000259" key="10">
    <source>
        <dbReference type="Pfam" id="PF13622"/>
    </source>
</evidence>
<dbReference type="FunFam" id="2.40.160.210:FF:000001">
    <property type="entry name" value="Acyl-CoA thioesterase II"/>
    <property type="match status" value="1"/>
</dbReference>
<dbReference type="PANTHER" id="PTHR11066:SF34">
    <property type="entry name" value="ACYL-COENZYME A THIOESTERASE 8"/>
    <property type="match status" value="1"/>
</dbReference>
<dbReference type="AlphaFoldDB" id="E0TEF9"/>
<dbReference type="InterPro" id="IPR003703">
    <property type="entry name" value="Acyl_CoA_thio"/>
</dbReference>
<comment type="catalytic activity">
    <reaction evidence="6">
        <text>a fatty acyl-CoA + H2O = a fatty acid + CoA + H(+)</text>
        <dbReference type="Rhea" id="RHEA:16781"/>
        <dbReference type="ChEBI" id="CHEBI:15377"/>
        <dbReference type="ChEBI" id="CHEBI:15378"/>
        <dbReference type="ChEBI" id="CHEBI:28868"/>
        <dbReference type="ChEBI" id="CHEBI:57287"/>
        <dbReference type="ChEBI" id="CHEBI:77636"/>
        <dbReference type="EC" id="3.1.2.20"/>
    </reaction>
    <physiologicalReaction direction="left-to-right" evidence="6">
        <dbReference type="Rhea" id="RHEA:16782"/>
    </physiologicalReaction>
</comment>
<evidence type="ECO:0000256" key="5">
    <source>
        <dbReference type="ARBA" id="ARBA00038894"/>
    </source>
</evidence>
<evidence type="ECO:0000256" key="4">
    <source>
        <dbReference type="ARBA" id="ARBA00023098"/>
    </source>
</evidence>
<protein>
    <recommendedName>
        <fullName evidence="7">Acyl-CoA thioesterase 2</fullName>
        <ecNumber evidence="5">3.1.2.20</ecNumber>
    </recommendedName>
    <alternativeName>
        <fullName evidence="8">Thioesterase II</fullName>
    </alternativeName>
</protein>
<dbReference type="Proteomes" id="UP000001302">
    <property type="component" value="Chromosome"/>
</dbReference>
<feature type="domain" description="Acyl-CoA thioesterase-like N-terminal HotDog" evidence="10">
    <location>
        <begin position="35"/>
        <end position="113"/>
    </location>
</feature>
<dbReference type="InterPro" id="IPR025652">
    <property type="entry name" value="TesB_C"/>
</dbReference>
<dbReference type="Gene3D" id="2.40.160.210">
    <property type="entry name" value="Acyl-CoA thioesterase, double hotdog domain"/>
    <property type="match status" value="1"/>
</dbReference>
<gene>
    <name evidence="11" type="ordered locus">PB2503_09964</name>
</gene>
<dbReference type="Pfam" id="PF13622">
    <property type="entry name" value="4HBT_3"/>
    <property type="match status" value="1"/>
</dbReference>
<dbReference type="Pfam" id="PF02551">
    <property type="entry name" value="Acyl_CoA_thio"/>
    <property type="match status" value="1"/>
</dbReference>
<evidence type="ECO:0000313" key="11">
    <source>
        <dbReference type="EMBL" id="ADM10045.1"/>
    </source>
</evidence>
<evidence type="ECO:0000256" key="7">
    <source>
        <dbReference type="ARBA" id="ARBA00071120"/>
    </source>
</evidence>
<keyword evidence="3" id="KW-0378">Hydrolase</keyword>
<dbReference type="OrthoDB" id="9781019at2"/>
<evidence type="ECO:0000256" key="2">
    <source>
        <dbReference type="ARBA" id="ARBA00011881"/>
    </source>
</evidence>